<evidence type="ECO:0000313" key="2">
    <source>
        <dbReference type="Proteomes" id="UP000198336"/>
    </source>
</evidence>
<comment type="caution">
    <text evidence="1">The sequence shown here is derived from an EMBL/GenBank/DDBJ whole genome shotgun (WGS) entry which is preliminary data.</text>
</comment>
<organism evidence="1 2">
    <name type="scientific">Flavobacterium oncorhynchi</name>
    <dbReference type="NCBI Taxonomy" id="728056"/>
    <lineage>
        <taxon>Bacteria</taxon>
        <taxon>Pseudomonadati</taxon>
        <taxon>Bacteroidota</taxon>
        <taxon>Flavobacteriia</taxon>
        <taxon>Flavobacteriales</taxon>
        <taxon>Flavobacteriaceae</taxon>
        <taxon>Flavobacterium</taxon>
    </lineage>
</organism>
<dbReference type="RefSeq" id="WP_089053146.1">
    <property type="nucleotide sequence ID" value="NZ_MUHA01000006.1"/>
</dbReference>
<sequence length="72" mass="8247">MAKNIQRIGVGNRRFPGINENVGISEPGIFTFDSTTVTFDSIVDTFDFDIVQLPPEIKRDYKEVDYSEPDYK</sequence>
<dbReference type="Proteomes" id="UP000198336">
    <property type="component" value="Unassembled WGS sequence"/>
</dbReference>
<keyword evidence="2" id="KW-1185">Reference proteome</keyword>
<dbReference type="AlphaFoldDB" id="A0A226I6D3"/>
<dbReference type="EMBL" id="MUHA01000006">
    <property type="protein sequence ID" value="OXB01753.1"/>
    <property type="molecule type" value="Genomic_DNA"/>
</dbReference>
<gene>
    <name evidence="1" type="ORF">B0A75_04745</name>
</gene>
<proteinExistence type="predicted"/>
<accession>A0A226I6D3</accession>
<evidence type="ECO:0000313" key="1">
    <source>
        <dbReference type="EMBL" id="OXB01753.1"/>
    </source>
</evidence>
<name>A0A226I6D3_9FLAO</name>
<protein>
    <submittedName>
        <fullName evidence="1">Uncharacterized protein</fullName>
    </submittedName>
</protein>
<reference evidence="1 2" key="1">
    <citation type="submission" date="2016-11" db="EMBL/GenBank/DDBJ databases">
        <title>Whole genomes of Flavobacteriaceae.</title>
        <authorList>
            <person name="Stine C."/>
            <person name="Li C."/>
            <person name="Tadesse D."/>
        </authorList>
    </citation>
    <scope>NUCLEOTIDE SEQUENCE [LARGE SCALE GENOMIC DNA]</scope>
    <source>
        <strain evidence="1 2">CCUG 59446</strain>
    </source>
</reference>